<accession>A0A3B1AIG9</accession>
<evidence type="ECO:0000256" key="8">
    <source>
        <dbReference type="ARBA" id="ARBA00023136"/>
    </source>
</evidence>
<organism evidence="10">
    <name type="scientific">hydrothermal vent metagenome</name>
    <dbReference type="NCBI Taxonomy" id="652676"/>
    <lineage>
        <taxon>unclassified sequences</taxon>
        <taxon>metagenomes</taxon>
        <taxon>ecological metagenomes</taxon>
    </lineage>
</organism>
<evidence type="ECO:0000256" key="3">
    <source>
        <dbReference type="ARBA" id="ARBA00022475"/>
    </source>
</evidence>
<comment type="subcellular location">
    <subcellularLocation>
        <location evidence="1">Membrane</location>
        <topology evidence="1">Multi-pass membrane protein</topology>
    </subcellularLocation>
</comment>
<sequence length="250" mass="27721">MSNPITGAGYFLRGLKLITQPGLRRFVAIPLAINLLLFGGLVWFGASQFGSLLDSFMPELPGWLQWAEWLFWLLFGVSALLILFFAFSLLANIVAAPFNGLLAEAVEVHLTGEQLDADSGWKKMLAELVPTFIDELRKLLYLLACTIPFLILFLIPGLNIIAPFAWFAFMAWMLVLEYADYPMGNHGLRADEQKLCLRKKRLMSLGFGGSVTLATMTPVLNFLVMPAAVAGATAMWVEQFQGQIGELIED</sequence>
<name>A0A3B1AIG9_9ZZZZ</name>
<evidence type="ECO:0000256" key="1">
    <source>
        <dbReference type="ARBA" id="ARBA00004141"/>
    </source>
</evidence>
<evidence type="ECO:0000256" key="5">
    <source>
        <dbReference type="ARBA" id="ARBA00022605"/>
    </source>
</evidence>
<dbReference type="PANTHER" id="PTHR37468:SF1">
    <property type="entry name" value="SULFATE TRANSPORTER CYSZ"/>
    <property type="match status" value="1"/>
</dbReference>
<evidence type="ECO:0000313" key="10">
    <source>
        <dbReference type="EMBL" id="VAW99683.1"/>
    </source>
</evidence>
<dbReference type="GO" id="GO:0005886">
    <property type="term" value="C:plasma membrane"/>
    <property type="evidence" value="ECO:0007669"/>
    <property type="project" value="InterPro"/>
</dbReference>
<dbReference type="GO" id="GO:0019344">
    <property type="term" value="P:cysteine biosynthetic process"/>
    <property type="evidence" value="ECO:0007669"/>
    <property type="project" value="TreeGrafter"/>
</dbReference>
<keyword evidence="2" id="KW-0813">Transport</keyword>
<evidence type="ECO:0000256" key="9">
    <source>
        <dbReference type="SAM" id="Phobius"/>
    </source>
</evidence>
<keyword evidence="8 9" id="KW-0472">Membrane</keyword>
<keyword evidence="6 9" id="KW-0812">Transmembrane</keyword>
<reference evidence="10" key="1">
    <citation type="submission" date="2018-06" db="EMBL/GenBank/DDBJ databases">
        <authorList>
            <person name="Zhirakovskaya E."/>
        </authorList>
    </citation>
    <scope>NUCLEOTIDE SEQUENCE</scope>
</reference>
<feature type="transmembrane region" description="Helical" evidence="9">
    <location>
        <begin position="69"/>
        <end position="91"/>
    </location>
</feature>
<protein>
    <submittedName>
        <fullName evidence="10">Sulfate transporter, CysZ-type</fullName>
    </submittedName>
</protein>
<dbReference type="HAMAP" id="MF_00468">
    <property type="entry name" value="CysZ"/>
    <property type="match status" value="1"/>
</dbReference>
<keyword evidence="4" id="KW-0997">Cell inner membrane</keyword>
<proteinExistence type="inferred from homology"/>
<dbReference type="AlphaFoldDB" id="A0A3B1AIG9"/>
<evidence type="ECO:0000256" key="7">
    <source>
        <dbReference type="ARBA" id="ARBA00022989"/>
    </source>
</evidence>
<dbReference type="GO" id="GO:0009675">
    <property type="term" value="F:high-affinity sulfate:proton symporter activity"/>
    <property type="evidence" value="ECO:0007669"/>
    <property type="project" value="TreeGrafter"/>
</dbReference>
<keyword evidence="3" id="KW-1003">Cell membrane</keyword>
<dbReference type="Pfam" id="PF07264">
    <property type="entry name" value="EI24"/>
    <property type="match status" value="1"/>
</dbReference>
<keyword evidence="5" id="KW-0028">Amino-acid biosynthesis</keyword>
<dbReference type="InterPro" id="IPR022985">
    <property type="entry name" value="Sulfate_CysZ"/>
</dbReference>
<dbReference type="GO" id="GO:0000103">
    <property type="term" value="P:sulfate assimilation"/>
    <property type="evidence" value="ECO:0007669"/>
    <property type="project" value="InterPro"/>
</dbReference>
<feature type="transmembrane region" description="Helical" evidence="9">
    <location>
        <begin position="139"/>
        <end position="158"/>
    </location>
</feature>
<evidence type="ECO:0000256" key="2">
    <source>
        <dbReference type="ARBA" id="ARBA00022448"/>
    </source>
</evidence>
<feature type="transmembrane region" description="Helical" evidence="9">
    <location>
        <begin position="26"/>
        <end position="49"/>
    </location>
</feature>
<dbReference type="InterPro" id="IPR059112">
    <property type="entry name" value="CysZ/EI24"/>
</dbReference>
<dbReference type="EMBL" id="UOFU01000179">
    <property type="protein sequence ID" value="VAW99683.1"/>
    <property type="molecule type" value="Genomic_DNA"/>
</dbReference>
<evidence type="ECO:0000256" key="6">
    <source>
        <dbReference type="ARBA" id="ARBA00022692"/>
    </source>
</evidence>
<dbReference type="NCBIfam" id="NF003433">
    <property type="entry name" value="PRK04949.1"/>
    <property type="match status" value="1"/>
</dbReference>
<dbReference type="PANTHER" id="PTHR37468">
    <property type="entry name" value="SULFATE TRANSPORTER CYSZ"/>
    <property type="match status" value="1"/>
</dbReference>
<evidence type="ECO:0000256" key="4">
    <source>
        <dbReference type="ARBA" id="ARBA00022519"/>
    </source>
</evidence>
<feature type="transmembrane region" description="Helical" evidence="9">
    <location>
        <begin position="164"/>
        <end position="181"/>
    </location>
</feature>
<feature type="transmembrane region" description="Helical" evidence="9">
    <location>
        <begin position="202"/>
        <end position="224"/>
    </location>
</feature>
<gene>
    <name evidence="10" type="ORF">MNBD_GAMMA20-834</name>
</gene>
<dbReference type="InterPro" id="IPR050480">
    <property type="entry name" value="CysZ-like"/>
</dbReference>
<keyword evidence="7 9" id="KW-1133">Transmembrane helix</keyword>